<evidence type="ECO:0000256" key="2">
    <source>
        <dbReference type="SAM" id="Phobius"/>
    </source>
</evidence>
<keyword evidence="3" id="KW-1185">Reference proteome</keyword>
<keyword evidence="2" id="KW-1133">Transmembrane helix</keyword>
<sequence>MNMFRGFVRRVSSTSWSTYAFIWSLVTFNGCGMTIIMYYVAQRHLTSADHYKKALALLDEHADAKQMLGEPVRVGKINMFDKRRNHIRKTESRFHIPVCGTHLSGFVDVFANRKELKDAFTMQRLELELDDGGRFLMFDRLAAAEQDEKAATEKAKQTPTKRPRGR</sequence>
<dbReference type="Pfam" id="PF08695">
    <property type="entry name" value="Coa1"/>
    <property type="match status" value="1"/>
</dbReference>
<feature type="region of interest" description="Disordered" evidence="1">
    <location>
        <begin position="147"/>
        <end position="166"/>
    </location>
</feature>
<dbReference type="PANTHER" id="PTHR47148">
    <property type="entry name" value="CYTOCHROME C OXIDASE ASSEMBLY FACTOR 1 HOMOLOG"/>
    <property type="match status" value="1"/>
</dbReference>
<keyword evidence="2" id="KW-0812">Transmembrane</keyword>
<dbReference type="GO" id="GO:0005743">
    <property type="term" value="C:mitochondrial inner membrane"/>
    <property type="evidence" value="ECO:0007669"/>
    <property type="project" value="TreeGrafter"/>
</dbReference>
<organism evidence="3 4">
    <name type="scientific">Globodera rostochiensis</name>
    <name type="common">Golden nematode worm</name>
    <name type="synonym">Heterodera rostochiensis</name>
    <dbReference type="NCBI Taxonomy" id="31243"/>
    <lineage>
        <taxon>Eukaryota</taxon>
        <taxon>Metazoa</taxon>
        <taxon>Ecdysozoa</taxon>
        <taxon>Nematoda</taxon>
        <taxon>Chromadorea</taxon>
        <taxon>Rhabditida</taxon>
        <taxon>Tylenchina</taxon>
        <taxon>Tylenchomorpha</taxon>
        <taxon>Tylenchoidea</taxon>
        <taxon>Heteroderidae</taxon>
        <taxon>Heteroderinae</taxon>
        <taxon>Globodera</taxon>
    </lineage>
</organism>
<dbReference type="AlphaFoldDB" id="A0A914IBK5"/>
<evidence type="ECO:0000256" key="1">
    <source>
        <dbReference type="SAM" id="MobiDB-lite"/>
    </source>
</evidence>
<dbReference type="GO" id="GO:0032981">
    <property type="term" value="P:mitochondrial respiratory chain complex I assembly"/>
    <property type="evidence" value="ECO:0007669"/>
    <property type="project" value="TreeGrafter"/>
</dbReference>
<dbReference type="GO" id="GO:0033617">
    <property type="term" value="P:mitochondrial respiratory chain complex IV assembly"/>
    <property type="evidence" value="ECO:0007669"/>
    <property type="project" value="TreeGrafter"/>
</dbReference>
<protein>
    <submittedName>
        <fullName evidence="4">Uncharacterized protein</fullName>
    </submittedName>
</protein>
<dbReference type="PANTHER" id="PTHR47148:SF1">
    <property type="entry name" value="CYTOCHROME C OXIDASE ASSEMBLY FACTOR 1 HOMOLOG"/>
    <property type="match status" value="1"/>
</dbReference>
<feature type="compositionally biased region" description="Basic and acidic residues" evidence="1">
    <location>
        <begin position="147"/>
        <end position="156"/>
    </location>
</feature>
<accession>A0A914IBK5</accession>
<evidence type="ECO:0000313" key="3">
    <source>
        <dbReference type="Proteomes" id="UP000887572"/>
    </source>
</evidence>
<proteinExistence type="predicted"/>
<name>A0A914IBK5_GLORO</name>
<feature type="transmembrane region" description="Helical" evidence="2">
    <location>
        <begin position="20"/>
        <end position="41"/>
    </location>
</feature>
<reference evidence="4" key="1">
    <citation type="submission" date="2022-11" db="UniProtKB">
        <authorList>
            <consortium name="WormBaseParasite"/>
        </authorList>
    </citation>
    <scope>IDENTIFICATION</scope>
</reference>
<dbReference type="InterPro" id="IPR014807">
    <property type="entry name" value="Coa1"/>
</dbReference>
<keyword evidence="2" id="KW-0472">Membrane</keyword>
<evidence type="ECO:0000313" key="4">
    <source>
        <dbReference type="WBParaSite" id="Gr19_v10_g8378.t1"/>
    </source>
</evidence>
<dbReference type="WBParaSite" id="Gr19_v10_g8378.t1">
    <property type="protein sequence ID" value="Gr19_v10_g8378.t1"/>
    <property type="gene ID" value="Gr19_v10_g8378"/>
</dbReference>
<dbReference type="Proteomes" id="UP000887572">
    <property type="component" value="Unplaced"/>
</dbReference>